<evidence type="ECO:0000313" key="2">
    <source>
        <dbReference type="EMBL" id="SFK86663.1"/>
    </source>
</evidence>
<dbReference type="RefSeq" id="WP_090185694.1">
    <property type="nucleotide sequence ID" value="NZ_FOTF01000003.1"/>
</dbReference>
<dbReference type="InterPro" id="IPR026336">
    <property type="entry name" value="PdeM-like"/>
</dbReference>
<dbReference type="STRING" id="195913.SAMN04488004_103121"/>
<reference evidence="2 3" key="1">
    <citation type="submission" date="2016-10" db="EMBL/GenBank/DDBJ databases">
        <authorList>
            <person name="de Groot N.N."/>
        </authorList>
    </citation>
    <scope>NUCLEOTIDE SEQUENCE [LARGE SCALE GENOMIC DNA]</scope>
    <source>
        <strain evidence="2 3">DSM 16199</strain>
    </source>
</reference>
<dbReference type="InterPro" id="IPR004843">
    <property type="entry name" value="Calcineurin-like_PHP"/>
</dbReference>
<sequence length="232" mass="25074">MNAHSFTFGEHRLTALPSGALWWGDRQLLCVSDLHLGKSDRIARRSGVMLPPYETQETLAKLSHDIAVTDPKTVLCLGDSFDDLMAADSLSDADDTTLTSLQAGRQWLWLEGNHDPGPLALGGTHLSIHQDGGLTFRHIASDTQLEISGHYHPKYAIPGAGNARSCFLTDAKRLILPAYGAYTGGLRATDPVLTRLFSGSVIAILTGHRAICVPVKPSAHPARPNRLRGSRP</sequence>
<dbReference type="GO" id="GO:0016787">
    <property type="term" value="F:hydrolase activity"/>
    <property type="evidence" value="ECO:0007669"/>
    <property type="project" value="InterPro"/>
</dbReference>
<dbReference type="Proteomes" id="UP000199550">
    <property type="component" value="Unassembled WGS sequence"/>
</dbReference>
<proteinExistence type="predicted"/>
<evidence type="ECO:0000313" key="3">
    <source>
        <dbReference type="Proteomes" id="UP000199550"/>
    </source>
</evidence>
<name>A0A1I4D0Y4_9RHOB</name>
<accession>A0A1I4D0Y4</accession>
<dbReference type="PANTHER" id="PTHR39323:SF1">
    <property type="entry name" value="BLR1149 PROTEIN"/>
    <property type="match status" value="1"/>
</dbReference>
<feature type="domain" description="Calcineurin-like phosphoesterase" evidence="1">
    <location>
        <begin position="28"/>
        <end position="126"/>
    </location>
</feature>
<dbReference type="NCBIfam" id="TIGR04123">
    <property type="entry name" value="P_estr_lig_assc"/>
    <property type="match status" value="1"/>
</dbReference>
<dbReference type="Gene3D" id="3.60.21.10">
    <property type="match status" value="1"/>
</dbReference>
<dbReference type="PANTHER" id="PTHR39323">
    <property type="entry name" value="BLR1149 PROTEIN"/>
    <property type="match status" value="1"/>
</dbReference>
<protein>
    <submittedName>
        <fullName evidence="2">Putative phosphoesterase</fullName>
    </submittedName>
</protein>
<keyword evidence="3" id="KW-1185">Reference proteome</keyword>
<organism evidence="2 3">
    <name type="scientific">Loktanella salsilacus</name>
    <dbReference type="NCBI Taxonomy" id="195913"/>
    <lineage>
        <taxon>Bacteria</taxon>
        <taxon>Pseudomonadati</taxon>
        <taxon>Pseudomonadota</taxon>
        <taxon>Alphaproteobacteria</taxon>
        <taxon>Rhodobacterales</taxon>
        <taxon>Roseobacteraceae</taxon>
        <taxon>Loktanella</taxon>
    </lineage>
</organism>
<dbReference type="SUPFAM" id="SSF56300">
    <property type="entry name" value="Metallo-dependent phosphatases"/>
    <property type="match status" value="1"/>
</dbReference>
<dbReference type="EMBL" id="FOTF01000003">
    <property type="protein sequence ID" value="SFK86663.1"/>
    <property type="molecule type" value="Genomic_DNA"/>
</dbReference>
<dbReference type="Pfam" id="PF00149">
    <property type="entry name" value="Metallophos"/>
    <property type="match status" value="1"/>
</dbReference>
<dbReference type="AlphaFoldDB" id="A0A1I4D0Y4"/>
<dbReference type="InterPro" id="IPR029052">
    <property type="entry name" value="Metallo-depent_PP-like"/>
</dbReference>
<dbReference type="OrthoDB" id="9795838at2"/>
<evidence type="ECO:0000259" key="1">
    <source>
        <dbReference type="Pfam" id="PF00149"/>
    </source>
</evidence>
<gene>
    <name evidence="2" type="ORF">SAMN04488004_103121</name>
</gene>